<accession>A0ABN0QMJ1</accession>
<dbReference type="EMBL" id="JAOL01000188">
    <property type="protein sequence ID" value="EUA85841.1"/>
    <property type="molecule type" value="Genomic_DNA"/>
</dbReference>
<organism evidence="1 2">
    <name type="scientific">Mycobacterium ulcerans str. Harvey</name>
    <dbReference type="NCBI Taxonomy" id="1299332"/>
    <lineage>
        <taxon>Bacteria</taxon>
        <taxon>Bacillati</taxon>
        <taxon>Actinomycetota</taxon>
        <taxon>Actinomycetes</taxon>
        <taxon>Mycobacteriales</taxon>
        <taxon>Mycobacteriaceae</taxon>
        <taxon>Mycobacterium</taxon>
        <taxon>Mycobacterium ulcerans group</taxon>
    </lineage>
</organism>
<name>A0ABN0QMJ1_MYCUL</name>
<dbReference type="Proteomes" id="UP000020681">
    <property type="component" value="Unassembled WGS sequence"/>
</dbReference>
<sequence length="71" mass="7725">MVLIDAGLPVPVTQIPVHQNWRLVAVLDMGWQKYQVAAEYDGDQHRFDRRQYAASSGGCASSTSWAGSSSG</sequence>
<gene>
    <name evidence="1" type="ORF">I551_7723</name>
</gene>
<proteinExistence type="predicted"/>
<evidence type="ECO:0000313" key="1">
    <source>
        <dbReference type="EMBL" id="EUA85841.1"/>
    </source>
</evidence>
<keyword evidence="2" id="KW-1185">Reference proteome</keyword>
<comment type="caution">
    <text evidence="1">The sequence shown here is derived from an EMBL/GenBank/DDBJ whole genome shotgun (WGS) entry which is preliminary data.</text>
</comment>
<protein>
    <submittedName>
        <fullName evidence="1">Uncharacterized protein</fullName>
    </submittedName>
</protein>
<reference evidence="1 2" key="1">
    <citation type="submission" date="2014-01" db="EMBL/GenBank/DDBJ databases">
        <authorList>
            <person name="Dobos K."/>
            <person name="Lenaerts A."/>
            <person name="Ordway D."/>
            <person name="DeGroote M.A."/>
            <person name="Parker T."/>
            <person name="Sizemore C."/>
            <person name="Tallon L.J."/>
            <person name="Sadzewicz L.K."/>
            <person name="Sengamalay N."/>
            <person name="Fraser C.M."/>
            <person name="Hine E."/>
            <person name="Shefchek K.A."/>
            <person name="Das S.P."/>
            <person name="Tettelin H."/>
        </authorList>
    </citation>
    <scope>NUCLEOTIDE SEQUENCE [LARGE SCALE GENOMIC DNA]</scope>
    <source>
        <strain evidence="1 2">Harvey</strain>
    </source>
</reference>
<evidence type="ECO:0000313" key="2">
    <source>
        <dbReference type="Proteomes" id="UP000020681"/>
    </source>
</evidence>